<keyword evidence="3" id="KW-1185">Reference proteome</keyword>
<protein>
    <submittedName>
        <fullName evidence="1">Uncharacterized protein</fullName>
    </submittedName>
</protein>
<name>A0A9P1CL08_9DINO</name>
<organism evidence="1">
    <name type="scientific">Cladocopium goreaui</name>
    <dbReference type="NCBI Taxonomy" id="2562237"/>
    <lineage>
        <taxon>Eukaryota</taxon>
        <taxon>Sar</taxon>
        <taxon>Alveolata</taxon>
        <taxon>Dinophyceae</taxon>
        <taxon>Suessiales</taxon>
        <taxon>Symbiodiniaceae</taxon>
        <taxon>Cladocopium</taxon>
    </lineage>
</organism>
<accession>A0A9P1CL08</accession>
<sequence>MSGYHRIVFTSLGVFDPKIEELASRARRDVKRGNVSRNLHFYIHKKNMTLPVATSSVVIPIKARVSRRFAVARKPWPVFHLSSWIKTAMETKPFEGFFLLAGMKLDKLAQAEGALELFWSRYKAVDPNTPDYPRRTLPFYIHGDEGRSQVKRPVLIISFQGLMSWAGSDKDGLPWVSSMDLRNTLTTRMLYTLLPSENYAPNGASTQALMAELVKDCNKLYTEGIDVSWNGQRLKFYARFCGVKGDWPWLRTCYKLSTGFTSKRICHECPSNDWTDLSRSGSTRSWPRNGVAPSPFKPGRRAAIRNMLPSGGHRTIRIDIAHTYAIAGWGKDQLASLLVLCAVRANLWGRAGYEEQLRRAFESFQEWCQVHSKTSTVLDFSKKELKISSLQSFPRGLGKGSDAALVGGWLESVLTPVDPQTVPEECRDMIIVAKWGIAATGRFFRIIYSGELWLTRAQAQAAVCSGFNMIESYGALARLARLQKWRLFYMRPKVHMNQHVLFLGSGLCFLGCSLYHAH</sequence>
<evidence type="ECO:0000313" key="3">
    <source>
        <dbReference type="Proteomes" id="UP001152797"/>
    </source>
</evidence>
<proteinExistence type="predicted"/>
<dbReference type="Proteomes" id="UP001152797">
    <property type="component" value="Unassembled WGS sequence"/>
</dbReference>
<dbReference type="AlphaFoldDB" id="A0A9P1CL08"/>
<comment type="caution">
    <text evidence="1">The sequence shown here is derived from an EMBL/GenBank/DDBJ whole genome shotgun (WGS) entry which is preliminary data.</text>
</comment>
<dbReference type="EMBL" id="CAMXCT010001824">
    <property type="protein sequence ID" value="CAI3993385.1"/>
    <property type="molecule type" value="Genomic_DNA"/>
</dbReference>
<dbReference type="EMBL" id="CAMXCT030001824">
    <property type="protein sequence ID" value="CAL4780697.1"/>
    <property type="molecule type" value="Genomic_DNA"/>
</dbReference>
<gene>
    <name evidence="1" type="ORF">C1SCF055_LOCUS20143</name>
</gene>
<dbReference type="EMBL" id="CAMXCT020001824">
    <property type="protein sequence ID" value="CAL1146760.1"/>
    <property type="molecule type" value="Genomic_DNA"/>
</dbReference>
<evidence type="ECO:0000313" key="1">
    <source>
        <dbReference type="EMBL" id="CAI3993385.1"/>
    </source>
</evidence>
<evidence type="ECO:0000313" key="2">
    <source>
        <dbReference type="EMBL" id="CAL1146760.1"/>
    </source>
</evidence>
<reference evidence="1" key="1">
    <citation type="submission" date="2022-10" db="EMBL/GenBank/DDBJ databases">
        <authorList>
            <person name="Chen Y."/>
            <person name="Dougan E. K."/>
            <person name="Chan C."/>
            <person name="Rhodes N."/>
            <person name="Thang M."/>
        </authorList>
    </citation>
    <scope>NUCLEOTIDE SEQUENCE</scope>
</reference>
<reference evidence="2" key="2">
    <citation type="submission" date="2024-04" db="EMBL/GenBank/DDBJ databases">
        <authorList>
            <person name="Chen Y."/>
            <person name="Shah S."/>
            <person name="Dougan E. K."/>
            <person name="Thang M."/>
            <person name="Chan C."/>
        </authorList>
    </citation>
    <scope>NUCLEOTIDE SEQUENCE [LARGE SCALE GENOMIC DNA]</scope>
</reference>